<dbReference type="GO" id="GO:0003677">
    <property type="term" value="F:DNA binding"/>
    <property type="evidence" value="ECO:0007669"/>
    <property type="project" value="InterPro"/>
</dbReference>
<dbReference type="OrthoDB" id="1663137at2759"/>
<dbReference type="InterPro" id="IPR022648">
    <property type="entry name" value="Pr_cel_nuc_antig_N"/>
</dbReference>
<proteinExistence type="predicted"/>
<dbReference type="AlphaFoldDB" id="A0A835UTS0"/>
<accession>A0A835UTS0</accession>
<gene>
    <name evidence="2" type="ORF">HPP92_015505</name>
</gene>
<evidence type="ECO:0000259" key="1">
    <source>
        <dbReference type="Pfam" id="PF00705"/>
    </source>
</evidence>
<dbReference type="GO" id="GO:0006275">
    <property type="term" value="P:regulation of DNA replication"/>
    <property type="evidence" value="ECO:0007669"/>
    <property type="project" value="InterPro"/>
</dbReference>
<feature type="domain" description="Proliferating cell nuclear antigen PCNA N-terminal" evidence="1">
    <location>
        <begin position="2"/>
        <end position="39"/>
    </location>
</feature>
<evidence type="ECO:0000313" key="2">
    <source>
        <dbReference type="EMBL" id="KAG0473648.1"/>
    </source>
</evidence>
<keyword evidence="3" id="KW-1185">Reference proteome</keyword>
<evidence type="ECO:0000313" key="3">
    <source>
        <dbReference type="Proteomes" id="UP000636800"/>
    </source>
</evidence>
<sequence>MGFALQAMDSSHVALAFEQYRSNLSLGMNLNNMSKMLSEFSTTGDTGTAHIVCRLNKTVDKIFYLNSFGRRHISTSLDKIYNCSIKNWRRNVFACSQGLHESWEKATIRFYISTPKIEDGEDEMMS</sequence>
<reference evidence="2 3" key="1">
    <citation type="journal article" date="2020" name="Nat. Food">
        <title>A phased Vanilla planifolia genome enables genetic improvement of flavour and production.</title>
        <authorList>
            <person name="Hasing T."/>
            <person name="Tang H."/>
            <person name="Brym M."/>
            <person name="Khazi F."/>
            <person name="Huang T."/>
            <person name="Chambers A.H."/>
        </authorList>
    </citation>
    <scope>NUCLEOTIDE SEQUENCE [LARGE SCALE GENOMIC DNA]</scope>
    <source>
        <tissue evidence="2">Leaf</tissue>
    </source>
</reference>
<organism evidence="2 3">
    <name type="scientific">Vanilla planifolia</name>
    <name type="common">Vanilla</name>
    <dbReference type="NCBI Taxonomy" id="51239"/>
    <lineage>
        <taxon>Eukaryota</taxon>
        <taxon>Viridiplantae</taxon>
        <taxon>Streptophyta</taxon>
        <taxon>Embryophyta</taxon>
        <taxon>Tracheophyta</taxon>
        <taxon>Spermatophyta</taxon>
        <taxon>Magnoliopsida</taxon>
        <taxon>Liliopsida</taxon>
        <taxon>Asparagales</taxon>
        <taxon>Orchidaceae</taxon>
        <taxon>Vanilloideae</taxon>
        <taxon>Vanilleae</taxon>
        <taxon>Vanilla</taxon>
    </lineage>
</organism>
<dbReference type="Gene3D" id="3.70.10.10">
    <property type="match status" value="1"/>
</dbReference>
<comment type="caution">
    <text evidence="2">The sequence shown here is derived from an EMBL/GenBank/DDBJ whole genome shotgun (WGS) entry which is preliminary data.</text>
</comment>
<dbReference type="Proteomes" id="UP000636800">
    <property type="component" value="Chromosome 7"/>
</dbReference>
<dbReference type="InterPro" id="IPR046938">
    <property type="entry name" value="DNA_clamp_sf"/>
</dbReference>
<name>A0A835UTS0_VANPL</name>
<dbReference type="Pfam" id="PF00705">
    <property type="entry name" value="PCNA_N"/>
    <property type="match status" value="1"/>
</dbReference>
<dbReference type="SUPFAM" id="SSF55979">
    <property type="entry name" value="DNA clamp"/>
    <property type="match status" value="1"/>
</dbReference>
<protein>
    <recommendedName>
        <fullName evidence="1">Proliferating cell nuclear antigen PCNA N-terminal domain-containing protein</fullName>
    </recommendedName>
</protein>
<dbReference type="EMBL" id="JADCNL010000007">
    <property type="protein sequence ID" value="KAG0473648.1"/>
    <property type="molecule type" value="Genomic_DNA"/>
</dbReference>